<dbReference type="EMBL" id="JAVDTR010000001">
    <property type="protein sequence ID" value="MDR6722078.1"/>
    <property type="molecule type" value="Genomic_DNA"/>
</dbReference>
<proteinExistence type="predicted"/>
<evidence type="ECO:0000313" key="5">
    <source>
        <dbReference type="Proteomes" id="UP001254832"/>
    </source>
</evidence>
<feature type="domain" description="MurNAc-LAA" evidence="3">
    <location>
        <begin position="357"/>
        <end position="465"/>
    </location>
</feature>
<dbReference type="RefSeq" id="WP_310136441.1">
    <property type="nucleotide sequence ID" value="NZ_JAVDTR010000001.1"/>
</dbReference>
<dbReference type="InterPro" id="IPR002508">
    <property type="entry name" value="MurNAc-LAA_cat"/>
</dbReference>
<dbReference type="Gene3D" id="3.40.630.40">
    <property type="entry name" value="Zn-dependent exopeptidases"/>
    <property type="match status" value="1"/>
</dbReference>
<dbReference type="CDD" id="cd02696">
    <property type="entry name" value="MurNAc-LAA"/>
    <property type="match status" value="1"/>
</dbReference>
<dbReference type="SUPFAM" id="SSF55383">
    <property type="entry name" value="Copper amine oxidase, domain N"/>
    <property type="match status" value="1"/>
</dbReference>
<evidence type="ECO:0000313" key="4">
    <source>
        <dbReference type="EMBL" id="MDR6722078.1"/>
    </source>
</evidence>
<dbReference type="InterPro" id="IPR021731">
    <property type="entry name" value="AMIN_dom"/>
</dbReference>
<evidence type="ECO:0000256" key="2">
    <source>
        <dbReference type="SAM" id="SignalP"/>
    </source>
</evidence>
<organism evidence="4 5">
    <name type="scientific">Paenibacillus amylolyticus</name>
    <dbReference type="NCBI Taxonomy" id="1451"/>
    <lineage>
        <taxon>Bacteria</taxon>
        <taxon>Bacillati</taxon>
        <taxon>Bacillota</taxon>
        <taxon>Bacilli</taxon>
        <taxon>Bacillales</taxon>
        <taxon>Paenibacillaceae</taxon>
        <taxon>Paenibacillus</taxon>
    </lineage>
</organism>
<evidence type="ECO:0000256" key="1">
    <source>
        <dbReference type="ARBA" id="ARBA00022801"/>
    </source>
</evidence>
<keyword evidence="2" id="KW-0732">Signal</keyword>
<dbReference type="Gene3D" id="2.60.40.3500">
    <property type="match status" value="1"/>
</dbReference>
<dbReference type="Pfam" id="PF07833">
    <property type="entry name" value="Cu_amine_oxidN1"/>
    <property type="match status" value="1"/>
</dbReference>
<accession>A0AAP5GWX4</accession>
<dbReference type="EC" id="3.5.1.28" evidence="4"/>
<dbReference type="InterPro" id="IPR012854">
    <property type="entry name" value="Cu_amine_oxidase-like_N"/>
</dbReference>
<evidence type="ECO:0000259" key="3">
    <source>
        <dbReference type="SMART" id="SM00646"/>
    </source>
</evidence>
<sequence>MRKWSAVFVFILFLCVFPTMVHADTPPSIVLDGVTIEQQTGAPAENTGKTVMVPIRVVSENLGYEVKWEKATQTVSVLKGARSIQMVAGQEEATVNGTKVSLDAPPLIKQGTTLVPLRFVGEGMGLNVGWDNGTKTVSLSSLPPVVEVDNEEDLIETPVSVNLSELNSINFSGNQLSLETNGNITPKLSTLTNPDRIIVDLPGTTFSQQFIQGQASKPDGGGSFLVTDSAFVTQIRYANFSNSPATVRVVFDLSHVATAKWSQGENLKILIDLTPSGGETTITPPPAVQVPNGTKVVIIDPGHGGRQSGAVSVTGKYEKDFNLAVGLKVQALLQPYTDIQTVITRKDDTELSLQQRVDLAEMNHADVFVSIHGNKFTTPVPNGVETLYTRSESKELADILHKYVLPITGLKDRGIKTASLHVTRETTMPAVLLELGFLSNESDEAIMFTEDYQNKCAQAIVDGIVEFLNKD</sequence>
<dbReference type="Gene3D" id="3.30.457.10">
    <property type="entry name" value="Copper amine oxidase-like, N-terminal domain"/>
    <property type="match status" value="1"/>
</dbReference>
<dbReference type="GO" id="GO:0030288">
    <property type="term" value="C:outer membrane-bounded periplasmic space"/>
    <property type="evidence" value="ECO:0007669"/>
    <property type="project" value="TreeGrafter"/>
</dbReference>
<name>A0AAP5GWX4_PAEAM</name>
<protein>
    <submittedName>
        <fullName evidence="4">N-acetylmuramoyl-L-alanine amidase</fullName>
        <ecNumber evidence="4">3.5.1.28</ecNumber>
    </submittedName>
</protein>
<comment type="caution">
    <text evidence="4">The sequence shown here is derived from an EMBL/GenBank/DDBJ whole genome shotgun (WGS) entry which is preliminary data.</text>
</comment>
<dbReference type="PANTHER" id="PTHR30404:SF0">
    <property type="entry name" value="N-ACETYLMURAMOYL-L-ALANINE AMIDASE AMIC"/>
    <property type="match status" value="1"/>
</dbReference>
<dbReference type="SUPFAM" id="SSF53187">
    <property type="entry name" value="Zn-dependent exopeptidases"/>
    <property type="match status" value="1"/>
</dbReference>
<dbReference type="PANTHER" id="PTHR30404">
    <property type="entry name" value="N-ACETYLMURAMOYL-L-ALANINE AMIDASE"/>
    <property type="match status" value="1"/>
</dbReference>
<reference evidence="4" key="1">
    <citation type="submission" date="2023-07" db="EMBL/GenBank/DDBJ databases">
        <title>Sorghum-associated microbial communities from plants grown in Nebraska, USA.</title>
        <authorList>
            <person name="Schachtman D."/>
        </authorList>
    </citation>
    <scope>NUCLEOTIDE SEQUENCE</scope>
    <source>
        <strain evidence="4">BE80</strain>
    </source>
</reference>
<dbReference type="GO" id="GO:0008745">
    <property type="term" value="F:N-acetylmuramoyl-L-alanine amidase activity"/>
    <property type="evidence" value="ECO:0007669"/>
    <property type="project" value="UniProtKB-EC"/>
</dbReference>
<feature type="signal peptide" evidence="2">
    <location>
        <begin position="1"/>
        <end position="23"/>
    </location>
</feature>
<keyword evidence="1 4" id="KW-0378">Hydrolase</keyword>
<dbReference type="AlphaFoldDB" id="A0AAP5GWX4"/>
<dbReference type="GO" id="GO:0009253">
    <property type="term" value="P:peptidoglycan catabolic process"/>
    <property type="evidence" value="ECO:0007669"/>
    <property type="project" value="InterPro"/>
</dbReference>
<dbReference type="SMART" id="SM00646">
    <property type="entry name" value="Ami_3"/>
    <property type="match status" value="1"/>
</dbReference>
<dbReference type="Pfam" id="PF01520">
    <property type="entry name" value="Amidase_3"/>
    <property type="match status" value="1"/>
</dbReference>
<dbReference type="Proteomes" id="UP001254832">
    <property type="component" value="Unassembled WGS sequence"/>
</dbReference>
<dbReference type="InterPro" id="IPR036582">
    <property type="entry name" value="Mao_N_sf"/>
</dbReference>
<dbReference type="Pfam" id="PF11741">
    <property type="entry name" value="AMIN"/>
    <property type="match status" value="1"/>
</dbReference>
<feature type="chain" id="PRO_5042838541" evidence="2">
    <location>
        <begin position="24"/>
        <end position="471"/>
    </location>
</feature>
<gene>
    <name evidence="4" type="ORF">J2W91_000526</name>
</gene>
<dbReference type="InterPro" id="IPR050695">
    <property type="entry name" value="N-acetylmuramoyl_amidase_3"/>
</dbReference>